<sequence length="339" mass="38471">RLLWILAICYQESYIWKSHIADCAWSRWTTHKEADHRLVLIGDPQLVDENTYARRGLALAATQFFTDLYMKRNYRLLHAKLKPQSTLFTGDLFDGGREWADDAVWMAEYDRFRGIFPEQPHNRAFFNLPGNHDIGITDGMRPAVYDRFRKHFGNTSITFDVGAWQVVMLDSISLTSSEATMADKAQAFMDGLGKPSKPRLLVTHVPLYRPPDSDCGPMRESQQSILIQGGHQYQNVLLPDTSDAIWKAVQPSLIFAGDDHDYCDFAHPRPSGPVHEINVKSFSWAMGIQHPGFQLVALNKESYETRLCLLPGQLPLLVNYAVLLALTLVLLVASQFYQG</sequence>
<feature type="non-terminal residue" evidence="7">
    <location>
        <position position="1"/>
    </location>
</feature>
<dbReference type="GO" id="GO:0005783">
    <property type="term" value="C:endoplasmic reticulum"/>
    <property type="evidence" value="ECO:0007669"/>
    <property type="project" value="TreeGrafter"/>
</dbReference>
<dbReference type="RefSeq" id="XP_040727035.1">
    <property type="nucleotide sequence ID" value="XM_040867115.1"/>
</dbReference>
<dbReference type="GO" id="GO:0016020">
    <property type="term" value="C:membrane"/>
    <property type="evidence" value="ECO:0007669"/>
    <property type="project" value="UniProtKB-SubCell"/>
</dbReference>
<evidence type="ECO:0000256" key="2">
    <source>
        <dbReference type="ARBA" id="ARBA00022692"/>
    </source>
</evidence>
<reference evidence="7 8" key="1">
    <citation type="submission" date="2016-07" db="EMBL/GenBank/DDBJ databases">
        <title>Pervasive Adenine N6-methylation of Active Genes in Fungi.</title>
        <authorList>
            <consortium name="DOE Joint Genome Institute"/>
            <person name="Mondo S.J."/>
            <person name="Dannebaum R.O."/>
            <person name="Kuo R.C."/>
            <person name="Labutti K."/>
            <person name="Haridas S."/>
            <person name="Kuo A."/>
            <person name="Salamov A."/>
            <person name="Ahrendt S.R."/>
            <person name="Lipzen A."/>
            <person name="Sullivan W."/>
            <person name="Andreopoulos W.B."/>
            <person name="Clum A."/>
            <person name="Lindquist E."/>
            <person name="Daum C."/>
            <person name="Ramamoorthy G.K."/>
            <person name="Gryganskyi A."/>
            <person name="Culley D."/>
            <person name="Magnuson J.K."/>
            <person name="James T.Y."/>
            <person name="O'Malley M.A."/>
            <person name="Stajich J.E."/>
            <person name="Spatafora J.W."/>
            <person name="Visel A."/>
            <person name="Grigoriev I.V."/>
        </authorList>
    </citation>
    <scope>NUCLEOTIDE SEQUENCE [LARGE SCALE GENOMIC DNA]</scope>
    <source>
        <strain evidence="7 8">12-1054</strain>
    </source>
</reference>
<dbReference type="InterPro" id="IPR029052">
    <property type="entry name" value="Metallo-depent_PP-like"/>
</dbReference>
<evidence type="ECO:0000313" key="7">
    <source>
        <dbReference type="EMBL" id="ORY85553.1"/>
    </source>
</evidence>
<comment type="caution">
    <text evidence="7">The sequence shown here is derived from an EMBL/GenBank/DDBJ whole genome shotgun (WGS) entry which is preliminary data.</text>
</comment>
<protein>
    <submittedName>
        <fullName evidence="7">Metallo-dependent phosphatase-like protein</fullName>
    </submittedName>
</protein>
<evidence type="ECO:0000256" key="3">
    <source>
        <dbReference type="ARBA" id="ARBA00022989"/>
    </source>
</evidence>
<dbReference type="GO" id="GO:0016787">
    <property type="term" value="F:hydrolase activity"/>
    <property type="evidence" value="ECO:0007669"/>
    <property type="project" value="InterPro"/>
</dbReference>
<dbReference type="PANTHER" id="PTHR13315:SF4">
    <property type="entry name" value="METALLOPHOSPHOESTERASE, ISOFORM E"/>
    <property type="match status" value="1"/>
</dbReference>
<organism evidence="7 8">
    <name type="scientific">Protomyces lactucae-debilis</name>
    <dbReference type="NCBI Taxonomy" id="2754530"/>
    <lineage>
        <taxon>Eukaryota</taxon>
        <taxon>Fungi</taxon>
        <taxon>Dikarya</taxon>
        <taxon>Ascomycota</taxon>
        <taxon>Taphrinomycotina</taxon>
        <taxon>Taphrinomycetes</taxon>
        <taxon>Taphrinales</taxon>
        <taxon>Protomycetaceae</taxon>
        <taxon>Protomyces</taxon>
    </lineage>
</organism>
<dbReference type="InterPro" id="IPR004843">
    <property type="entry name" value="Calcineurin-like_PHP"/>
</dbReference>
<evidence type="ECO:0000256" key="4">
    <source>
        <dbReference type="ARBA" id="ARBA00023136"/>
    </source>
</evidence>
<gene>
    <name evidence="7" type="ORF">BCR37DRAFT_333750</name>
</gene>
<evidence type="ECO:0000313" key="8">
    <source>
        <dbReference type="Proteomes" id="UP000193685"/>
    </source>
</evidence>
<dbReference type="STRING" id="56484.A0A1Y2FNL6"/>
<dbReference type="SUPFAM" id="SSF56300">
    <property type="entry name" value="Metallo-dependent phosphatases"/>
    <property type="match status" value="1"/>
</dbReference>
<dbReference type="GeneID" id="63783714"/>
<keyword evidence="3 5" id="KW-1133">Transmembrane helix</keyword>
<evidence type="ECO:0000259" key="6">
    <source>
        <dbReference type="Pfam" id="PF00149"/>
    </source>
</evidence>
<feature type="transmembrane region" description="Helical" evidence="5">
    <location>
        <begin position="317"/>
        <end position="337"/>
    </location>
</feature>
<dbReference type="Proteomes" id="UP000193685">
    <property type="component" value="Unassembled WGS sequence"/>
</dbReference>
<dbReference type="AlphaFoldDB" id="A0A1Y2FNL6"/>
<keyword evidence="8" id="KW-1185">Reference proteome</keyword>
<evidence type="ECO:0000256" key="1">
    <source>
        <dbReference type="ARBA" id="ARBA00004141"/>
    </source>
</evidence>
<keyword evidence="2 5" id="KW-0812">Transmembrane</keyword>
<dbReference type="PANTHER" id="PTHR13315">
    <property type="entry name" value="METALLO PHOSPHOESTERASE RELATED"/>
    <property type="match status" value="1"/>
</dbReference>
<proteinExistence type="predicted"/>
<dbReference type="EMBL" id="MCFI01000004">
    <property type="protein sequence ID" value="ORY85553.1"/>
    <property type="molecule type" value="Genomic_DNA"/>
</dbReference>
<feature type="domain" description="Calcineurin-like phosphoesterase" evidence="6">
    <location>
        <begin position="37"/>
        <end position="261"/>
    </location>
</feature>
<dbReference type="GO" id="GO:0006506">
    <property type="term" value="P:GPI anchor biosynthetic process"/>
    <property type="evidence" value="ECO:0007669"/>
    <property type="project" value="InterPro"/>
</dbReference>
<evidence type="ECO:0000256" key="5">
    <source>
        <dbReference type="SAM" id="Phobius"/>
    </source>
</evidence>
<dbReference type="Pfam" id="PF00149">
    <property type="entry name" value="Metallophos"/>
    <property type="match status" value="1"/>
</dbReference>
<dbReference type="OMA" id="LHCMKYP"/>
<dbReference type="OrthoDB" id="5977743at2759"/>
<dbReference type="Gene3D" id="3.60.21.10">
    <property type="match status" value="1"/>
</dbReference>
<feature type="non-terminal residue" evidence="7">
    <location>
        <position position="339"/>
    </location>
</feature>
<accession>A0A1Y2FNL6</accession>
<name>A0A1Y2FNL6_PROLT</name>
<comment type="subcellular location">
    <subcellularLocation>
        <location evidence="1">Membrane</location>
        <topology evidence="1">Multi-pass membrane protein</topology>
    </subcellularLocation>
</comment>
<dbReference type="InterPro" id="IPR033308">
    <property type="entry name" value="PGAP5/Cdc1/Ted1"/>
</dbReference>
<keyword evidence="4 5" id="KW-0472">Membrane</keyword>